<evidence type="ECO:0000259" key="1">
    <source>
        <dbReference type="PROSITE" id="PS50879"/>
    </source>
</evidence>
<dbReference type="PANTHER" id="PTHR48475">
    <property type="entry name" value="RIBONUCLEASE H"/>
    <property type="match status" value="1"/>
</dbReference>
<dbReference type="Pfam" id="PF13456">
    <property type="entry name" value="RVT_3"/>
    <property type="match status" value="1"/>
</dbReference>
<feature type="domain" description="RNase H type-1" evidence="1">
    <location>
        <begin position="143"/>
        <end position="272"/>
    </location>
</feature>
<dbReference type="GO" id="GO:0003676">
    <property type="term" value="F:nucleic acid binding"/>
    <property type="evidence" value="ECO:0007669"/>
    <property type="project" value="InterPro"/>
</dbReference>
<name>A0A7J0FG37_9ERIC</name>
<dbReference type="SUPFAM" id="SSF56672">
    <property type="entry name" value="DNA/RNA polymerases"/>
    <property type="match status" value="1"/>
</dbReference>
<accession>A0A7J0FG37</accession>
<dbReference type="GO" id="GO:0004523">
    <property type="term" value="F:RNA-DNA hybrid ribonuclease activity"/>
    <property type="evidence" value="ECO:0007669"/>
    <property type="project" value="InterPro"/>
</dbReference>
<proteinExistence type="predicted"/>
<gene>
    <name evidence="2" type="ORF">Acr_11g0011730</name>
</gene>
<dbReference type="InterPro" id="IPR043502">
    <property type="entry name" value="DNA/RNA_pol_sf"/>
</dbReference>
<sequence>MPGVDPNFIKQELNVLPNTRPIKQQGRRSATEYVDAVIKEVEKLKEASATTEGLYPSWLSNTIVVKKKTDQSIGGLYFGSCLDELPRCILRGEKISEAGSSKIQSIPGDPKVIQESPQATEMTVDGDNLGVLEVISEPPQIDPATAWKRFVDGVRNNLGVGVGIVLKSPEVVIFEHCIKLSFPATNNEAKYEAFIVGLWSANKLKVPELYIFSDSKLVVNQVTGKFETRVTKMAKYLALARSLLTEFRAVKIEQVGRDLNSHADALESLASIFEGEID</sequence>
<dbReference type="OrthoDB" id="2139127at2759"/>
<dbReference type="InterPro" id="IPR012337">
    <property type="entry name" value="RNaseH-like_sf"/>
</dbReference>
<organism evidence="2 3">
    <name type="scientific">Actinidia rufa</name>
    <dbReference type="NCBI Taxonomy" id="165716"/>
    <lineage>
        <taxon>Eukaryota</taxon>
        <taxon>Viridiplantae</taxon>
        <taxon>Streptophyta</taxon>
        <taxon>Embryophyta</taxon>
        <taxon>Tracheophyta</taxon>
        <taxon>Spermatophyta</taxon>
        <taxon>Magnoliopsida</taxon>
        <taxon>eudicotyledons</taxon>
        <taxon>Gunneridae</taxon>
        <taxon>Pentapetalae</taxon>
        <taxon>asterids</taxon>
        <taxon>Ericales</taxon>
        <taxon>Actinidiaceae</taxon>
        <taxon>Actinidia</taxon>
    </lineage>
</organism>
<dbReference type="AlphaFoldDB" id="A0A7J0FG37"/>
<dbReference type="InterPro" id="IPR002156">
    <property type="entry name" value="RNaseH_domain"/>
</dbReference>
<dbReference type="CDD" id="cd09279">
    <property type="entry name" value="RNase_HI_like"/>
    <property type="match status" value="1"/>
</dbReference>
<evidence type="ECO:0000313" key="2">
    <source>
        <dbReference type="EMBL" id="GFY96867.1"/>
    </source>
</evidence>
<dbReference type="InterPro" id="IPR036397">
    <property type="entry name" value="RNaseH_sf"/>
</dbReference>
<keyword evidence="3" id="KW-1185">Reference proteome</keyword>
<dbReference type="Gene3D" id="3.10.10.10">
    <property type="entry name" value="HIV Type 1 Reverse Transcriptase, subunit A, domain 1"/>
    <property type="match status" value="1"/>
</dbReference>
<dbReference type="EMBL" id="BJWL01000011">
    <property type="protein sequence ID" value="GFY96867.1"/>
    <property type="molecule type" value="Genomic_DNA"/>
</dbReference>
<comment type="caution">
    <text evidence="2">The sequence shown here is derived from an EMBL/GenBank/DDBJ whole genome shotgun (WGS) entry which is preliminary data.</text>
</comment>
<dbReference type="SUPFAM" id="SSF53098">
    <property type="entry name" value="Ribonuclease H-like"/>
    <property type="match status" value="1"/>
</dbReference>
<dbReference type="Proteomes" id="UP000585474">
    <property type="component" value="Unassembled WGS sequence"/>
</dbReference>
<protein>
    <recommendedName>
        <fullName evidence="1">RNase H type-1 domain-containing protein</fullName>
    </recommendedName>
</protein>
<dbReference type="PROSITE" id="PS50879">
    <property type="entry name" value="RNASE_H_1"/>
    <property type="match status" value="1"/>
</dbReference>
<dbReference type="PANTHER" id="PTHR48475:SF1">
    <property type="entry name" value="RNASE H TYPE-1 DOMAIN-CONTAINING PROTEIN"/>
    <property type="match status" value="1"/>
</dbReference>
<reference evidence="2 3" key="1">
    <citation type="submission" date="2019-07" db="EMBL/GenBank/DDBJ databases">
        <title>De Novo Assembly of kiwifruit Actinidia rufa.</title>
        <authorList>
            <person name="Sugita-Konishi S."/>
            <person name="Sato K."/>
            <person name="Mori E."/>
            <person name="Abe Y."/>
            <person name="Kisaki G."/>
            <person name="Hamano K."/>
            <person name="Suezawa K."/>
            <person name="Otani M."/>
            <person name="Fukuda T."/>
            <person name="Manabe T."/>
            <person name="Gomi K."/>
            <person name="Tabuchi M."/>
            <person name="Akimitsu K."/>
            <person name="Kataoka I."/>
        </authorList>
    </citation>
    <scope>NUCLEOTIDE SEQUENCE [LARGE SCALE GENOMIC DNA]</scope>
    <source>
        <strain evidence="3">cv. Fuchu</strain>
    </source>
</reference>
<dbReference type="Gene3D" id="3.30.420.10">
    <property type="entry name" value="Ribonuclease H-like superfamily/Ribonuclease H"/>
    <property type="match status" value="1"/>
</dbReference>
<evidence type="ECO:0000313" key="3">
    <source>
        <dbReference type="Proteomes" id="UP000585474"/>
    </source>
</evidence>